<organism evidence="9 10">
    <name type="scientific">Chitinophaga terrae</name>
    <name type="common">ex Kim and Jung 2007</name>
    <dbReference type="NCBI Taxonomy" id="408074"/>
    <lineage>
        <taxon>Bacteria</taxon>
        <taxon>Pseudomonadati</taxon>
        <taxon>Bacteroidota</taxon>
        <taxon>Chitinophagia</taxon>
        <taxon>Chitinophagales</taxon>
        <taxon>Chitinophagaceae</taxon>
        <taxon>Chitinophaga</taxon>
    </lineage>
</organism>
<feature type="transmembrane region" description="Helical" evidence="6">
    <location>
        <begin position="712"/>
        <end position="736"/>
    </location>
</feature>
<dbReference type="Proteomes" id="UP000199656">
    <property type="component" value="Unassembled WGS sequence"/>
</dbReference>
<evidence type="ECO:0000313" key="10">
    <source>
        <dbReference type="Proteomes" id="UP000199656"/>
    </source>
</evidence>
<gene>
    <name evidence="9" type="ORF">SAMN05660909_01442</name>
</gene>
<feature type="domain" description="ABC3 transporter permease C-terminal" evidence="7">
    <location>
        <begin position="285"/>
        <end position="394"/>
    </location>
</feature>
<dbReference type="InterPro" id="IPR003838">
    <property type="entry name" value="ABC3_permease_C"/>
</dbReference>
<keyword evidence="5 6" id="KW-0472">Membrane</keyword>
<name>A0A1H4A397_9BACT</name>
<dbReference type="PANTHER" id="PTHR30572:SF18">
    <property type="entry name" value="ABC-TYPE MACROLIDE FAMILY EXPORT SYSTEM PERMEASE COMPONENT 2"/>
    <property type="match status" value="1"/>
</dbReference>
<dbReference type="Pfam" id="PF12704">
    <property type="entry name" value="MacB_PCD"/>
    <property type="match status" value="2"/>
</dbReference>
<dbReference type="EMBL" id="FNRL01000005">
    <property type="protein sequence ID" value="SEA30377.1"/>
    <property type="molecule type" value="Genomic_DNA"/>
</dbReference>
<reference evidence="10" key="1">
    <citation type="submission" date="2016-10" db="EMBL/GenBank/DDBJ databases">
        <authorList>
            <person name="Varghese N."/>
            <person name="Submissions S."/>
        </authorList>
    </citation>
    <scope>NUCLEOTIDE SEQUENCE [LARGE SCALE GENOMIC DNA]</scope>
    <source>
        <strain evidence="10">DSM 23920</strain>
    </source>
</reference>
<evidence type="ECO:0000256" key="1">
    <source>
        <dbReference type="ARBA" id="ARBA00004651"/>
    </source>
</evidence>
<dbReference type="Pfam" id="PF02687">
    <property type="entry name" value="FtsX"/>
    <property type="match status" value="2"/>
</dbReference>
<keyword evidence="2" id="KW-1003">Cell membrane</keyword>
<dbReference type="STRING" id="408074.SAMN05660909_01442"/>
<dbReference type="AlphaFoldDB" id="A0A1H4A397"/>
<feature type="transmembrane region" description="Helical" evidence="6">
    <location>
        <begin position="748"/>
        <end position="772"/>
    </location>
</feature>
<evidence type="ECO:0000256" key="5">
    <source>
        <dbReference type="ARBA" id="ARBA00023136"/>
    </source>
</evidence>
<dbReference type="InterPro" id="IPR050250">
    <property type="entry name" value="Macrolide_Exporter_MacB"/>
</dbReference>
<evidence type="ECO:0000259" key="8">
    <source>
        <dbReference type="Pfam" id="PF12704"/>
    </source>
</evidence>
<dbReference type="RefSeq" id="WP_089760124.1">
    <property type="nucleotide sequence ID" value="NZ_BKAT01000013.1"/>
</dbReference>
<accession>A0A1H4A397</accession>
<protein>
    <submittedName>
        <fullName evidence="9">MacB-like core domain-containing protein</fullName>
    </submittedName>
</protein>
<evidence type="ECO:0000256" key="6">
    <source>
        <dbReference type="SAM" id="Phobius"/>
    </source>
</evidence>
<dbReference type="GO" id="GO:0022857">
    <property type="term" value="F:transmembrane transporter activity"/>
    <property type="evidence" value="ECO:0007669"/>
    <property type="project" value="TreeGrafter"/>
</dbReference>
<keyword evidence="4 6" id="KW-1133">Transmembrane helix</keyword>
<evidence type="ECO:0000259" key="7">
    <source>
        <dbReference type="Pfam" id="PF02687"/>
    </source>
</evidence>
<keyword evidence="10" id="KW-1185">Reference proteome</keyword>
<dbReference type="OrthoDB" id="5933722at2"/>
<evidence type="ECO:0000256" key="4">
    <source>
        <dbReference type="ARBA" id="ARBA00022989"/>
    </source>
</evidence>
<feature type="transmembrane region" description="Helical" evidence="6">
    <location>
        <begin position="21"/>
        <end position="43"/>
    </location>
</feature>
<feature type="domain" description="MacB-like periplasmic core" evidence="8">
    <location>
        <begin position="20"/>
        <end position="238"/>
    </location>
</feature>
<keyword evidence="3 6" id="KW-0812">Transmembrane</keyword>
<proteinExistence type="predicted"/>
<comment type="subcellular location">
    <subcellularLocation>
        <location evidence="1">Cell membrane</location>
        <topology evidence="1">Multi-pass membrane protein</topology>
    </subcellularLocation>
</comment>
<feature type="transmembrane region" description="Helical" evidence="6">
    <location>
        <begin position="373"/>
        <end position="397"/>
    </location>
</feature>
<evidence type="ECO:0000256" key="3">
    <source>
        <dbReference type="ARBA" id="ARBA00022692"/>
    </source>
</evidence>
<feature type="transmembrane region" description="Helical" evidence="6">
    <location>
        <begin position="668"/>
        <end position="691"/>
    </location>
</feature>
<evidence type="ECO:0000313" key="9">
    <source>
        <dbReference type="EMBL" id="SEA30377.1"/>
    </source>
</evidence>
<feature type="transmembrane region" description="Helical" evidence="6">
    <location>
        <begin position="277"/>
        <end position="300"/>
    </location>
</feature>
<dbReference type="InterPro" id="IPR025857">
    <property type="entry name" value="MacB_PCD"/>
</dbReference>
<dbReference type="PANTHER" id="PTHR30572">
    <property type="entry name" value="MEMBRANE COMPONENT OF TRANSPORTER-RELATED"/>
    <property type="match status" value="1"/>
</dbReference>
<evidence type="ECO:0000256" key="2">
    <source>
        <dbReference type="ARBA" id="ARBA00022475"/>
    </source>
</evidence>
<feature type="domain" description="MacB-like periplasmic core" evidence="8">
    <location>
        <begin position="430"/>
        <end position="633"/>
    </location>
</feature>
<sequence length="791" mass="86369">MLRSYIRSAWRSCRSNPGYTSLNVIGLAIGMTVSLVIGLWAYYQYSYDKFIPNYQHISQLKINFFSNGGKLDNMAYVSIPLAEAMKKDIPGVEKVALADPFSPRGLSVGDKKMIMTGAATEPAFLDIFKYPVISGGKGMLDDPNSIVLTESAAKALFGNEDPINKTVKLENELELRVTGVLADIPGNSSIQFQFLFPFRAWELHNEWIQKARSAWSNNSFFCFMQLTPGADFKAITGKADAILKTAMGDGHLMTMIHPLSQWHLYDRITNGKVDGGFISYVRMFMVIGLLILIIACINFVNLSTAQADKRAKEVGVRKAIGSSRRELILQFLVQSCFLVVLATALSLILLVITLPYFNALAGSTIAIPYTKPAAWVVLIGFILLVTLLAGSRPAFLLSGFKPIIVLKGFKQRTGSGTLMKVMVVSQFAASIALIIATVIIYQQIQYGKSRPTGYNISGLVMTDMTPDLARNFKALKNDLLASGAVTSVTAATSPVTNIWSHSTINDWPGKTEVGGNSYINAARIAARDDDYFTTTGMQILEGRNFNKTVDADSGVIILNEAAVKQMGLKNPVGQTITWAGDNRGVVVGVVKDALMISPFTPAEPTIFHHSEKNGSIIYRLSSNMPSQAALDKIGRIFSLYNPSYPYQYAFADADYEKKFRMEVLTGKLAGLFAGLAILVSCLGLLGLAAYTAANRTKEIAVRRVMGASTTHLWLLLTKQFVLLVLLGGAVAIPMAWLGLNSWLEKYDYRIGLSPIVFIGAIVLSLFLTLLTVSYQALKAASINPVDSLKSE</sequence>
<feature type="transmembrane region" description="Helical" evidence="6">
    <location>
        <begin position="327"/>
        <end position="353"/>
    </location>
</feature>
<feature type="transmembrane region" description="Helical" evidence="6">
    <location>
        <begin position="418"/>
        <end position="441"/>
    </location>
</feature>
<feature type="domain" description="ABC3 transporter permease C-terminal" evidence="7">
    <location>
        <begin position="671"/>
        <end position="784"/>
    </location>
</feature>
<dbReference type="GO" id="GO:0005886">
    <property type="term" value="C:plasma membrane"/>
    <property type="evidence" value="ECO:0007669"/>
    <property type="project" value="UniProtKB-SubCell"/>
</dbReference>